<sequence>MVVSLAVASIRGDHDAESLSPVDPEAVLRRCAESPRIPAIRPFDLGNTMHANQLMHPRQFVTTWIVHRPPKHQTVITVQEVELATAAAAAPAAAALARAESRHRVLKWPAPHVLPESRSHYYPRRCAYFETSTMSRLMDHL</sequence>
<gene>
    <name evidence="1" type="ordered locus">Mmcs_2118</name>
</gene>
<reference evidence="1" key="1">
    <citation type="submission" date="2006-06" db="EMBL/GenBank/DDBJ databases">
        <title>Complete sequence of chromosome of Mycobacterium sp. MCS.</title>
        <authorList>
            <consortium name="US DOE Joint Genome Institute"/>
            <person name="Copeland A."/>
            <person name="Lucas S."/>
            <person name="Lapidus A."/>
            <person name="Barry K."/>
            <person name="Detter J.C."/>
            <person name="Glavina del Rio T."/>
            <person name="Hammon N."/>
            <person name="Israni S."/>
            <person name="Dalin E."/>
            <person name="Tice H."/>
            <person name="Pitluck S."/>
            <person name="Martinez M."/>
            <person name="Schmutz J."/>
            <person name="Larimer F."/>
            <person name="Land M."/>
            <person name="Hauser L."/>
            <person name="Kyrpides N."/>
            <person name="Kim E."/>
            <person name="Miller C.D."/>
            <person name="Hughes J.E."/>
            <person name="Anderson A.J."/>
            <person name="Sims R.C."/>
            <person name="Richardson P."/>
        </authorList>
    </citation>
    <scope>NUCLEOTIDE SEQUENCE [LARGE SCALE GENOMIC DNA]</scope>
    <source>
        <strain evidence="1">MCS</strain>
    </source>
</reference>
<protein>
    <submittedName>
        <fullName evidence="1">Uncharacterized protein</fullName>
    </submittedName>
</protein>
<accession>A0A5Q5BIS5</accession>
<organism evidence="1">
    <name type="scientific">Mycobacterium sp. (strain MCS)</name>
    <dbReference type="NCBI Taxonomy" id="164756"/>
    <lineage>
        <taxon>Bacteria</taxon>
        <taxon>Bacillati</taxon>
        <taxon>Actinomycetota</taxon>
        <taxon>Actinomycetes</taxon>
        <taxon>Mycobacteriales</taxon>
        <taxon>Mycobacteriaceae</taxon>
        <taxon>Mycobacterium</taxon>
    </lineage>
</organism>
<dbReference type="KEGG" id="mmc:Mmcs_2118"/>
<dbReference type="EMBL" id="CP000384">
    <property type="protein sequence ID" value="ABG08226.1"/>
    <property type="molecule type" value="Genomic_DNA"/>
</dbReference>
<dbReference type="AlphaFoldDB" id="A0A5Q5BIS5"/>
<evidence type="ECO:0000313" key="1">
    <source>
        <dbReference type="EMBL" id="ABG08226.1"/>
    </source>
</evidence>
<name>A0A5Q5BIS5_MYCSS</name>
<proteinExistence type="predicted"/>